<evidence type="ECO:0000313" key="8">
    <source>
        <dbReference type="EMBL" id="AKQ00943.1"/>
    </source>
</evidence>
<dbReference type="InterPro" id="IPR005749">
    <property type="entry name" value="Ribosomal_uL15_bac-type"/>
</dbReference>
<dbReference type="Pfam" id="PF00828">
    <property type="entry name" value="Ribosomal_L27A"/>
    <property type="match status" value="1"/>
</dbReference>
<accession>A0A0H4T0F7</accession>
<evidence type="ECO:0000256" key="1">
    <source>
        <dbReference type="ARBA" id="ARBA00007320"/>
    </source>
</evidence>
<dbReference type="InterPro" id="IPR021131">
    <property type="entry name" value="Ribosomal_uL15/eL18"/>
</dbReference>
<keyword evidence="3 5" id="KW-0687">Ribonucleoprotein</keyword>
<evidence type="ECO:0000256" key="2">
    <source>
        <dbReference type="ARBA" id="ARBA00022980"/>
    </source>
</evidence>
<proteinExistence type="inferred from homology"/>
<organism evidence="8">
    <name type="scientific">uncultured actinobacterium Rifle_16ft_4_minimus_12599</name>
    <dbReference type="NCBI Taxonomy" id="1665144"/>
    <lineage>
        <taxon>Bacteria</taxon>
        <taxon>Bacillati</taxon>
        <taxon>Actinomycetota</taxon>
        <taxon>Actinomycetes</taxon>
        <taxon>marine Actinobacteria clade</taxon>
        <taxon>environmental samples</taxon>
    </lineage>
</organism>
<dbReference type="PROSITE" id="PS00475">
    <property type="entry name" value="RIBOSOMAL_L15"/>
    <property type="match status" value="1"/>
</dbReference>
<keyword evidence="2 5" id="KW-0689">Ribosomal protein</keyword>
<dbReference type="AlphaFoldDB" id="A0A0H4T0F7"/>
<dbReference type="InterPro" id="IPR001196">
    <property type="entry name" value="Ribosomal_uL15_CS"/>
</dbReference>
<protein>
    <recommendedName>
        <fullName evidence="4 6">50S ribosomal protein L15</fullName>
    </recommendedName>
</protein>
<evidence type="ECO:0000256" key="5">
    <source>
        <dbReference type="RuleBase" id="RU003888"/>
    </source>
</evidence>
<dbReference type="SUPFAM" id="SSF52080">
    <property type="entry name" value="Ribosomal proteins L15p and L18e"/>
    <property type="match status" value="1"/>
</dbReference>
<dbReference type="PANTHER" id="PTHR12934:SF11">
    <property type="entry name" value="LARGE RIBOSOMAL SUBUNIT PROTEIN UL15M"/>
    <property type="match status" value="1"/>
</dbReference>
<sequence>MPLQRRVPKLKGFQNPNRVEYAAVNVETLGKVFDGGEVDPAAMLAHGLVRKGKPVKVLARGELGKALVVRAHAFSAAARAKIEGAGGRAELIS</sequence>
<dbReference type="PANTHER" id="PTHR12934">
    <property type="entry name" value="50S RIBOSOMAL PROTEIN L15"/>
    <property type="match status" value="1"/>
</dbReference>
<evidence type="ECO:0000256" key="6">
    <source>
        <dbReference type="RuleBase" id="RU003889"/>
    </source>
</evidence>
<name>A0A0H4T0F7_9ACTN</name>
<dbReference type="GO" id="GO:0003735">
    <property type="term" value="F:structural constituent of ribosome"/>
    <property type="evidence" value="ECO:0007669"/>
    <property type="project" value="InterPro"/>
</dbReference>
<dbReference type="EMBL" id="KT006944">
    <property type="protein sequence ID" value="AKQ00943.1"/>
    <property type="molecule type" value="Genomic_DNA"/>
</dbReference>
<dbReference type="GO" id="GO:0006412">
    <property type="term" value="P:translation"/>
    <property type="evidence" value="ECO:0007669"/>
    <property type="project" value="InterPro"/>
</dbReference>
<dbReference type="Gene3D" id="3.100.10.10">
    <property type="match status" value="1"/>
</dbReference>
<evidence type="ECO:0000256" key="4">
    <source>
        <dbReference type="ARBA" id="ARBA00035497"/>
    </source>
</evidence>
<reference evidence="8" key="1">
    <citation type="journal article" date="2015" name="ISME J.">
        <title>Aquifer environment selects for microbial species cohorts in sediment and groundwater.</title>
        <authorList>
            <person name="Hug L.A."/>
            <person name="Thomas B.C."/>
            <person name="Brown C.T."/>
            <person name="Frischkorn K.R."/>
            <person name="Williams K.H."/>
            <person name="Tringe S.G."/>
            <person name="Banfield J.F."/>
        </authorList>
    </citation>
    <scope>NUCLEOTIDE SEQUENCE</scope>
</reference>
<dbReference type="GO" id="GO:0022625">
    <property type="term" value="C:cytosolic large ribosomal subunit"/>
    <property type="evidence" value="ECO:0007669"/>
    <property type="project" value="TreeGrafter"/>
</dbReference>
<evidence type="ECO:0000256" key="3">
    <source>
        <dbReference type="ARBA" id="ARBA00023274"/>
    </source>
</evidence>
<feature type="domain" description="Large ribosomal subunit protein uL15/eL18" evidence="7">
    <location>
        <begin position="24"/>
        <end position="90"/>
    </location>
</feature>
<dbReference type="InterPro" id="IPR036227">
    <property type="entry name" value="Ribosomal_uL15/eL18_sf"/>
</dbReference>
<evidence type="ECO:0000259" key="7">
    <source>
        <dbReference type="Pfam" id="PF00828"/>
    </source>
</evidence>
<comment type="similarity">
    <text evidence="1 5">Belongs to the universal ribosomal protein uL15 family.</text>
</comment>